<evidence type="ECO:0000313" key="2">
    <source>
        <dbReference type="EMBL" id="RTR02446.1"/>
    </source>
</evidence>
<sequence>MRHPETPDGRYFVARDRLWRKTDPRLDEDERRARGRELMRARRAVRTALGDGPPDESGKHPRHSSYAEWWASQEE</sequence>
<comment type="caution">
    <text evidence="2">The sequence shown here is derived from an EMBL/GenBank/DDBJ whole genome shotgun (WGS) entry which is preliminary data.</text>
</comment>
<gene>
    <name evidence="2" type="ORF">EKG36_12675</name>
</gene>
<dbReference type="EMBL" id="RXNS01000011">
    <property type="protein sequence ID" value="RTR02446.1"/>
    <property type="molecule type" value="Genomic_DNA"/>
</dbReference>
<proteinExistence type="predicted"/>
<organism evidence="2 3">
    <name type="scientific">Halomonas nitroreducens</name>
    <dbReference type="NCBI Taxonomy" id="447425"/>
    <lineage>
        <taxon>Bacteria</taxon>
        <taxon>Pseudomonadati</taxon>
        <taxon>Pseudomonadota</taxon>
        <taxon>Gammaproteobacteria</taxon>
        <taxon>Oceanospirillales</taxon>
        <taxon>Halomonadaceae</taxon>
        <taxon>Halomonas</taxon>
    </lineage>
</organism>
<reference evidence="2 3" key="1">
    <citation type="submission" date="2018-12" db="EMBL/GenBank/DDBJ databases">
        <authorList>
            <person name="Yu L."/>
        </authorList>
    </citation>
    <scope>NUCLEOTIDE SEQUENCE [LARGE SCALE GENOMIC DNA]</scope>
    <source>
        <strain evidence="2 3">11S</strain>
    </source>
</reference>
<dbReference type="Proteomes" id="UP000267400">
    <property type="component" value="Unassembled WGS sequence"/>
</dbReference>
<dbReference type="RefSeq" id="WP_126484623.1">
    <property type="nucleotide sequence ID" value="NZ_RXNS01000011.1"/>
</dbReference>
<protein>
    <submittedName>
        <fullName evidence="2">Uncharacterized protein</fullName>
    </submittedName>
</protein>
<feature type="region of interest" description="Disordered" evidence="1">
    <location>
        <begin position="30"/>
        <end position="75"/>
    </location>
</feature>
<keyword evidence="3" id="KW-1185">Reference proteome</keyword>
<name>A0A431V243_9GAMM</name>
<feature type="compositionally biased region" description="Basic and acidic residues" evidence="1">
    <location>
        <begin position="30"/>
        <end position="40"/>
    </location>
</feature>
<dbReference type="OrthoDB" id="34459at2"/>
<evidence type="ECO:0000313" key="3">
    <source>
        <dbReference type="Proteomes" id="UP000267400"/>
    </source>
</evidence>
<dbReference type="AlphaFoldDB" id="A0A431V243"/>
<accession>A0A431V243</accession>
<evidence type="ECO:0000256" key="1">
    <source>
        <dbReference type="SAM" id="MobiDB-lite"/>
    </source>
</evidence>